<dbReference type="Proteomes" id="UP000316855">
    <property type="component" value="Chromosome"/>
</dbReference>
<keyword evidence="1" id="KW-1133">Transmembrane helix</keyword>
<feature type="transmembrane region" description="Helical" evidence="1">
    <location>
        <begin position="182"/>
        <end position="201"/>
    </location>
</feature>
<dbReference type="RefSeq" id="WP_145228570.1">
    <property type="nucleotide sequence ID" value="NZ_CP036343.1"/>
</dbReference>
<feature type="transmembrane region" description="Helical" evidence="1">
    <location>
        <begin position="66"/>
        <end position="87"/>
    </location>
</feature>
<name>A0A517VF45_9PLAN</name>
<evidence type="ECO:0000256" key="1">
    <source>
        <dbReference type="SAM" id="Phobius"/>
    </source>
</evidence>
<keyword evidence="3" id="KW-1185">Reference proteome</keyword>
<dbReference type="KEGG" id="gax:Pan161_32860"/>
<feature type="transmembrane region" description="Helical" evidence="1">
    <location>
        <begin position="93"/>
        <end position="110"/>
    </location>
</feature>
<feature type="transmembrane region" description="Helical" evidence="1">
    <location>
        <begin position="26"/>
        <end position="45"/>
    </location>
</feature>
<organism evidence="2 3">
    <name type="scientific">Gimesia algae</name>
    <dbReference type="NCBI Taxonomy" id="2527971"/>
    <lineage>
        <taxon>Bacteria</taxon>
        <taxon>Pseudomonadati</taxon>
        <taxon>Planctomycetota</taxon>
        <taxon>Planctomycetia</taxon>
        <taxon>Planctomycetales</taxon>
        <taxon>Planctomycetaceae</taxon>
        <taxon>Gimesia</taxon>
    </lineage>
</organism>
<accession>A0A517VF45</accession>
<evidence type="ECO:0000313" key="3">
    <source>
        <dbReference type="Proteomes" id="UP000316855"/>
    </source>
</evidence>
<protein>
    <submittedName>
        <fullName evidence="2">Uncharacterized protein</fullName>
    </submittedName>
</protein>
<reference evidence="2 3" key="1">
    <citation type="submission" date="2019-02" db="EMBL/GenBank/DDBJ databases">
        <title>Deep-cultivation of Planctomycetes and their phenomic and genomic characterization uncovers novel biology.</title>
        <authorList>
            <person name="Wiegand S."/>
            <person name="Jogler M."/>
            <person name="Boedeker C."/>
            <person name="Pinto D."/>
            <person name="Vollmers J."/>
            <person name="Rivas-Marin E."/>
            <person name="Kohn T."/>
            <person name="Peeters S.H."/>
            <person name="Heuer A."/>
            <person name="Rast P."/>
            <person name="Oberbeckmann S."/>
            <person name="Bunk B."/>
            <person name="Jeske O."/>
            <person name="Meyerdierks A."/>
            <person name="Storesund J.E."/>
            <person name="Kallscheuer N."/>
            <person name="Luecker S."/>
            <person name="Lage O.M."/>
            <person name="Pohl T."/>
            <person name="Merkel B.J."/>
            <person name="Hornburger P."/>
            <person name="Mueller R.-W."/>
            <person name="Bruemmer F."/>
            <person name="Labrenz M."/>
            <person name="Spormann A.M."/>
            <person name="Op den Camp H."/>
            <person name="Overmann J."/>
            <person name="Amann R."/>
            <person name="Jetten M.S.M."/>
            <person name="Mascher T."/>
            <person name="Medema M.H."/>
            <person name="Devos D.P."/>
            <person name="Kaster A.-K."/>
            <person name="Ovreas L."/>
            <person name="Rohde M."/>
            <person name="Galperin M.Y."/>
            <person name="Jogler C."/>
        </authorList>
    </citation>
    <scope>NUCLEOTIDE SEQUENCE [LARGE SCALE GENOMIC DNA]</scope>
    <source>
        <strain evidence="2 3">Pan161</strain>
    </source>
</reference>
<keyword evidence="1" id="KW-0812">Transmembrane</keyword>
<gene>
    <name evidence="2" type="ORF">Pan161_32860</name>
</gene>
<evidence type="ECO:0000313" key="2">
    <source>
        <dbReference type="EMBL" id="QDT91624.1"/>
    </source>
</evidence>
<dbReference type="EMBL" id="CP036343">
    <property type="protein sequence ID" value="QDT91624.1"/>
    <property type="molecule type" value="Genomic_DNA"/>
</dbReference>
<keyword evidence="1" id="KW-0472">Membrane</keyword>
<dbReference type="AlphaFoldDB" id="A0A517VF45"/>
<feature type="transmembrane region" description="Helical" evidence="1">
    <location>
        <begin position="145"/>
        <end position="170"/>
    </location>
</feature>
<dbReference type="OrthoDB" id="9553484at2"/>
<proteinExistence type="predicted"/>
<sequence>MSFVDFIKAAIHPPAPTDYSAYYGDLLSTAGVLFGLAFAALLFVIQSGFASFKFSRRMFLEVYVHFGRSLLISLAYLTVLPFAMIHFPFYSRFFTFLYYLFVILYAKAVLDHFRQLGYIHTLMSTAFVPPSFGSVRRYFRYISNLGVAPVFGLSSVLLVLLGYPVIISVADGGSWTITQKGFFYSSILVLCHVALRITSFIPEFFKLSNQEHDYAQEPSAAKPDDDTSIDYSVEKMALRQFLLDHGVRELDAQSPIPFLDGELALDILADREGAEAWFNANVTATNPTIVEVRDQVCQYAMRLFQLLADSQVDINQIVISFHIRIDGDTKSRNIFFRTTRSELETVLPNKADAVTAATSIDNILFDDLFRNL</sequence>